<dbReference type="HOGENOM" id="CLU_1496307_0_0_1"/>
<dbReference type="EMBL" id="KL142383">
    <property type="protein sequence ID" value="KDR74520.1"/>
    <property type="molecule type" value="Genomic_DNA"/>
</dbReference>
<proteinExistence type="predicted"/>
<sequence>MSARYPTTPLKSSQLCTQLGKASYKPWPGSRAFALAHPCASRPALYIRRPRTWIQCAEKIEGTRLDKIWAGLSPSQQFCVALALRDYVRQLRRASVHTPPGPLGPGETPSSAGAPIGLAVRFLAGWALPVLMGSLNEQQGEDQGEDQLPLQFMDYLYANVVLTRYLSSDRKDSKYSISKI</sequence>
<evidence type="ECO:0000313" key="2">
    <source>
        <dbReference type="Proteomes" id="UP000027222"/>
    </source>
</evidence>
<dbReference type="Proteomes" id="UP000027222">
    <property type="component" value="Unassembled WGS sequence"/>
</dbReference>
<accession>A0A067SUC3</accession>
<name>A0A067SUC3_GALM3</name>
<dbReference type="AlphaFoldDB" id="A0A067SUC3"/>
<evidence type="ECO:0000313" key="1">
    <source>
        <dbReference type="EMBL" id="KDR74520.1"/>
    </source>
</evidence>
<organism evidence="1 2">
    <name type="scientific">Galerina marginata (strain CBS 339.88)</name>
    <dbReference type="NCBI Taxonomy" id="685588"/>
    <lineage>
        <taxon>Eukaryota</taxon>
        <taxon>Fungi</taxon>
        <taxon>Dikarya</taxon>
        <taxon>Basidiomycota</taxon>
        <taxon>Agaricomycotina</taxon>
        <taxon>Agaricomycetes</taxon>
        <taxon>Agaricomycetidae</taxon>
        <taxon>Agaricales</taxon>
        <taxon>Agaricineae</taxon>
        <taxon>Strophariaceae</taxon>
        <taxon>Galerina</taxon>
    </lineage>
</organism>
<protein>
    <submittedName>
        <fullName evidence="1">Uncharacterized protein</fullName>
    </submittedName>
</protein>
<gene>
    <name evidence="1" type="ORF">GALMADRAFT_591597</name>
</gene>
<reference evidence="2" key="1">
    <citation type="journal article" date="2014" name="Proc. Natl. Acad. Sci. U.S.A.">
        <title>Extensive sampling of basidiomycete genomes demonstrates inadequacy of the white-rot/brown-rot paradigm for wood decay fungi.</title>
        <authorList>
            <person name="Riley R."/>
            <person name="Salamov A.A."/>
            <person name="Brown D.W."/>
            <person name="Nagy L.G."/>
            <person name="Floudas D."/>
            <person name="Held B.W."/>
            <person name="Levasseur A."/>
            <person name="Lombard V."/>
            <person name="Morin E."/>
            <person name="Otillar R."/>
            <person name="Lindquist E.A."/>
            <person name="Sun H."/>
            <person name="LaButti K.M."/>
            <person name="Schmutz J."/>
            <person name="Jabbour D."/>
            <person name="Luo H."/>
            <person name="Baker S.E."/>
            <person name="Pisabarro A.G."/>
            <person name="Walton J.D."/>
            <person name="Blanchette R.A."/>
            <person name="Henrissat B."/>
            <person name="Martin F."/>
            <person name="Cullen D."/>
            <person name="Hibbett D.S."/>
            <person name="Grigoriev I.V."/>
        </authorList>
    </citation>
    <scope>NUCLEOTIDE SEQUENCE [LARGE SCALE GENOMIC DNA]</scope>
    <source>
        <strain evidence="2">CBS 339.88</strain>
    </source>
</reference>
<keyword evidence="2" id="KW-1185">Reference proteome</keyword>